<dbReference type="InterPro" id="IPR043162">
    <property type="entry name" value="DOCK_C_lobe_C"/>
</dbReference>
<dbReference type="PANTHER" id="PTHR23317:SF26">
    <property type="entry name" value="ZIZIMIN, ISOFORM K"/>
    <property type="match status" value="1"/>
</dbReference>
<organism evidence="3 4">
    <name type="scientific">Tegillarca granosa</name>
    <name type="common">Malaysian cockle</name>
    <name type="synonym">Anadara granosa</name>
    <dbReference type="NCBI Taxonomy" id="220873"/>
    <lineage>
        <taxon>Eukaryota</taxon>
        <taxon>Metazoa</taxon>
        <taxon>Spiralia</taxon>
        <taxon>Lophotrochozoa</taxon>
        <taxon>Mollusca</taxon>
        <taxon>Bivalvia</taxon>
        <taxon>Autobranchia</taxon>
        <taxon>Pteriomorphia</taxon>
        <taxon>Arcoida</taxon>
        <taxon>Arcoidea</taxon>
        <taxon>Arcidae</taxon>
        <taxon>Tegillarca</taxon>
    </lineage>
</organism>
<evidence type="ECO:0000259" key="2">
    <source>
        <dbReference type="PROSITE" id="PS51651"/>
    </source>
</evidence>
<gene>
    <name evidence="3" type="ORF">KUTeg_012433</name>
</gene>
<dbReference type="InterPro" id="IPR026791">
    <property type="entry name" value="DOCK"/>
</dbReference>
<comment type="similarity">
    <text evidence="1">Belongs to the DOCK family.</text>
</comment>
<protein>
    <recommendedName>
        <fullName evidence="2">DOCKER domain-containing protein</fullName>
    </recommendedName>
</protein>
<comment type="caution">
    <text evidence="3">The sequence shown here is derived from an EMBL/GenBank/DDBJ whole genome shotgun (WGS) entry which is preliminary data.</text>
</comment>
<dbReference type="InterPro" id="IPR027357">
    <property type="entry name" value="DOCKER_dom"/>
</dbReference>
<keyword evidence="4" id="KW-1185">Reference proteome</keyword>
<accession>A0ABQ9EZJ0</accession>
<dbReference type="Gene3D" id="1.20.58.740">
    <property type="match status" value="1"/>
</dbReference>
<dbReference type="Proteomes" id="UP001217089">
    <property type="component" value="Unassembled WGS sequence"/>
</dbReference>
<dbReference type="Pfam" id="PF20421">
    <property type="entry name" value="DHR-2_Lobe_C"/>
    <property type="match status" value="1"/>
</dbReference>
<dbReference type="EMBL" id="JARBDR010000640">
    <property type="protein sequence ID" value="KAJ8310568.1"/>
    <property type="molecule type" value="Genomic_DNA"/>
</dbReference>
<dbReference type="PROSITE" id="PS51651">
    <property type="entry name" value="DOCKER"/>
    <property type="match status" value="1"/>
</dbReference>
<dbReference type="PANTHER" id="PTHR23317">
    <property type="entry name" value="DEDICATOR OF CYTOKINESIS DOCK"/>
    <property type="match status" value="1"/>
</dbReference>
<sequence length="130" mass="14176">MHVNAGPLAYAQAFLSSKKVGNSAPDKVNALRDVFRDFVNVCNEALDLNATLITTEQKEYHESLTTGFQDIISKLSEIFGEKKENCLDINLKVSLKCMILTSDMAGISQRGSMSVFNLSVASPGSNEIDD</sequence>
<evidence type="ECO:0000256" key="1">
    <source>
        <dbReference type="PROSITE-ProRule" id="PRU00984"/>
    </source>
</evidence>
<proteinExistence type="inferred from homology"/>
<evidence type="ECO:0000313" key="4">
    <source>
        <dbReference type="Proteomes" id="UP001217089"/>
    </source>
</evidence>
<name>A0ABQ9EZJ0_TEGGR</name>
<reference evidence="3 4" key="1">
    <citation type="submission" date="2022-12" db="EMBL/GenBank/DDBJ databases">
        <title>Chromosome-level genome of Tegillarca granosa.</title>
        <authorList>
            <person name="Kim J."/>
        </authorList>
    </citation>
    <scope>NUCLEOTIDE SEQUENCE [LARGE SCALE GENOMIC DNA]</scope>
    <source>
        <strain evidence="3">Teg-2019</strain>
        <tissue evidence="3">Adductor muscle</tissue>
    </source>
</reference>
<dbReference type="InterPro" id="IPR046773">
    <property type="entry name" value="DOCKER_Lobe_C"/>
</dbReference>
<evidence type="ECO:0000313" key="3">
    <source>
        <dbReference type="EMBL" id="KAJ8310568.1"/>
    </source>
</evidence>
<feature type="domain" description="DOCKER" evidence="2">
    <location>
        <begin position="1"/>
        <end position="84"/>
    </location>
</feature>